<dbReference type="AlphaFoldDB" id="A0A5B1CCA9"/>
<keyword evidence="2" id="KW-1133">Transmembrane helix</keyword>
<dbReference type="EMBL" id="VRLW01000001">
    <property type="protein sequence ID" value="KAA1257871.1"/>
    <property type="molecule type" value="Genomic_DNA"/>
</dbReference>
<dbReference type="InterPro" id="IPR011444">
    <property type="entry name" value="DUF1549"/>
</dbReference>
<dbReference type="InterPro" id="IPR022655">
    <property type="entry name" value="DUF1553"/>
</dbReference>
<proteinExistence type="predicted"/>
<dbReference type="Pfam" id="PF07587">
    <property type="entry name" value="PSD1"/>
    <property type="match status" value="1"/>
</dbReference>
<keyword evidence="2" id="KW-0812">Transmembrane</keyword>
<evidence type="ECO:0000313" key="6">
    <source>
        <dbReference type="Proteomes" id="UP000322699"/>
    </source>
</evidence>
<dbReference type="Pfam" id="PF07583">
    <property type="entry name" value="PSCyt2"/>
    <property type="match status" value="1"/>
</dbReference>
<dbReference type="PANTHER" id="PTHR35889:SF3">
    <property type="entry name" value="F-BOX DOMAIN-CONTAINING PROTEIN"/>
    <property type="match status" value="1"/>
</dbReference>
<dbReference type="RefSeq" id="WP_068261590.1">
    <property type="nucleotide sequence ID" value="NZ_LWSK01000026.1"/>
</dbReference>
<accession>A0A5B1CCA9</accession>
<comment type="caution">
    <text evidence="5">The sequence shown here is derived from an EMBL/GenBank/DDBJ whole genome shotgun (WGS) entry which is preliminary data.</text>
</comment>
<organism evidence="5 6">
    <name type="scientific">Rubripirellula obstinata</name>
    <dbReference type="NCBI Taxonomy" id="406547"/>
    <lineage>
        <taxon>Bacteria</taxon>
        <taxon>Pseudomonadati</taxon>
        <taxon>Planctomycetota</taxon>
        <taxon>Planctomycetia</taxon>
        <taxon>Pirellulales</taxon>
        <taxon>Pirellulaceae</taxon>
        <taxon>Rubripirellula</taxon>
    </lineage>
</organism>
<feature type="transmembrane region" description="Helical" evidence="2">
    <location>
        <begin position="71"/>
        <end position="90"/>
    </location>
</feature>
<evidence type="ECO:0000259" key="4">
    <source>
        <dbReference type="Pfam" id="PF07587"/>
    </source>
</evidence>
<reference evidence="5 6" key="1">
    <citation type="submission" date="2019-08" db="EMBL/GenBank/DDBJ databases">
        <title>Deep-cultivation of Planctomycetes and their phenomic and genomic characterization uncovers novel biology.</title>
        <authorList>
            <person name="Wiegand S."/>
            <person name="Jogler M."/>
            <person name="Boedeker C."/>
            <person name="Pinto D."/>
            <person name="Vollmers J."/>
            <person name="Rivas-Marin E."/>
            <person name="Kohn T."/>
            <person name="Peeters S.H."/>
            <person name="Heuer A."/>
            <person name="Rast P."/>
            <person name="Oberbeckmann S."/>
            <person name="Bunk B."/>
            <person name="Jeske O."/>
            <person name="Meyerdierks A."/>
            <person name="Storesund J.E."/>
            <person name="Kallscheuer N."/>
            <person name="Luecker S."/>
            <person name="Lage O.M."/>
            <person name="Pohl T."/>
            <person name="Merkel B.J."/>
            <person name="Hornburger P."/>
            <person name="Mueller R.-W."/>
            <person name="Bruemmer F."/>
            <person name="Labrenz M."/>
            <person name="Spormann A.M."/>
            <person name="Op Den Camp H."/>
            <person name="Overmann J."/>
            <person name="Amann R."/>
            <person name="Jetten M.S.M."/>
            <person name="Mascher T."/>
            <person name="Medema M.H."/>
            <person name="Devos D.P."/>
            <person name="Kaster A.-K."/>
            <person name="Ovreas L."/>
            <person name="Rohde M."/>
            <person name="Galperin M.Y."/>
            <person name="Jogler C."/>
        </authorList>
    </citation>
    <scope>NUCLEOTIDE SEQUENCE [LARGE SCALE GENOMIC DNA]</scope>
    <source>
        <strain evidence="5 6">LF1</strain>
    </source>
</reference>
<evidence type="ECO:0000259" key="3">
    <source>
        <dbReference type="Pfam" id="PF07583"/>
    </source>
</evidence>
<evidence type="ECO:0000313" key="5">
    <source>
        <dbReference type="EMBL" id="KAA1257871.1"/>
    </source>
</evidence>
<protein>
    <recommendedName>
        <fullName evidence="7">Protein containing DUF1549</fullName>
    </recommendedName>
</protein>
<gene>
    <name evidence="5" type="ORF">LF1_03610</name>
</gene>
<feature type="domain" description="DUF1549" evidence="3">
    <location>
        <begin position="359"/>
        <end position="541"/>
    </location>
</feature>
<feature type="region of interest" description="Disordered" evidence="1">
    <location>
        <begin position="248"/>
        <end position="328"/>
    </location>
</feature>
<dbReference type="Proteomes" id="UP000322699">
    <property type="component" value="Unassembled WGS sequence"/>
</dbReference>
<feature type="domain" description="DUF1553" evidence="4">
    <location>
        <begin position="593"/>
        <end position="814"/>
    </location>
</feature>
<evidence type="ECO:0008006" key="7">
    <source>
        <dbReference type="Google" id="ProtNLM"/>
    </source>
</evidence>
<sequence length="844" mass="92778">MSDRKNDSDNNASGSRIAEMFDKGFSSVSPSEQFKDQLKERLQNQFAESQLAIENNVQRPTAKSPRSWRRLSLGFVAAAAAVLVMVLWPARPVYSFDAMRDRLSDEAFLRVNFQEQGQSFVGWVSSDGKFAAVESSSSVAWATKGTHATFDRETKQSKSLVDAKSVRSSIQVRALRVLDALRGDGNSGLRVVNESWQTVDTSGGADGILKVRFAEADVEQAAFDASFGIDSSTGLPVWIDLDDSGDVRDSNSDSRLPLAYPKKGPTQLSSLGVPPDWASMMSDRSTKPATDSLSMGKSDAKDDNEEQDASSVAVSRQPEVSLPLDAGPEPFVATEPTRTWPQPLPVQVPSDAKAMATRVDDRLKSVWDDEGLQPGPAADAPTLFRRMHLDLTGRIPHVAEIRQGIDGGKFDVASLLSRMLDSPDFDSNMASVWVRWLLPPDVELEQFGGKPALQAWLAEQFEARVSYDQIVRDLLTAQGRVGDPGPVLFTTALEMKPDHLAKQTARTFLGTRIDCAMCHDHPYDTWTQTDFWGYAALFARISRPQGKMNAMSSVLQVRDVGDGEVTFPDTEIVVQPRLLGGGRLNEQPESNQRRRQLADWITDPTNRQFARATVNLVWSHFFGAGLVHPRDDFGTHNPALSPELLEELAAFFIESNYDVRSLVSAIVLSDAYQRSSQTESDTDRPMFDSMPIRWLTAEQLYDCLLVASGGLGESSVALDPALGLNRVNNTARDSFVEKFGSTSDSVLEYQAGIPQALSLMNGTLSNLSAGEDSSRLLRGLRAPFFSDADRIETVFLSLVGRPPSQRESAAVNRILQDVRKDETSEVLSDLVWALLNSAEFATNH</sequence>
<keyword evidence="6" id="KW-1185">Reference proteome</keyword>
<name>A0A5B1CCA9_9BACT</name>
<keyword evidence="2" id="KW-0472">Membrane</keyword>
<dbReference type="PANTHER" id="PTHR35889">
    <property type="entry name" value="CYCLOINULO-OLIGOSACCHARIDE FRUCTANOTRANSFERASE-RELATED"/>
    <property type="match status" value="1"/>
</dbReference>
<evidence type="ECO:0000256" key="1">
    <source>
        <dbReference type="SAM" id="MobiDB-lite"/>
    </source>
</evidence>
<evidence type="ECO:0000256" key="2">
    <source>
        <dbReference type="SAM" id="Phobius"/>
    </source>
</evidence>